<accession>A0A553P0J9</accession>
<reference evidence="2 3" key="1">
    <citation type="journal article" date="2018" name="Nat. Ecol. Evol.">
        <title>Genomic signatures of mitonuclear coevolution across populations of Tigriopus californicus.</title>
        <authorList>
            <person name="Barreto F.S."/>
            <person name="Watson E.T."/>
            <person name="Lima T.G."/>
            <person name="Willett C.S."/>
            <person name="Edmands S."/>
            <person name="Li W."/>
            <person name="Burton R.S."/>
        </authorList>
    </citation>
    <scope>NUCLEOTIDE SEQUENCE [LARGE SCALE GENOMIC DNA]</scope>
    <source>
        <strain evidence="2 3">San Diego</strain>
    </source>
</reference>
<dbReference type="EMBL" id="VCGU01000009">
    <property type="protein sequence ID" value="TRY71215.1"/>
    <property type="molecule type" value="Genomic_DNA"/>
</dbReference>
<evidence type="ECO:0000256" key="1">
    <source>
        <dbReference type="SAM" id="SignalP"/>
    </source>
</evidence>
<feature type="signal peptide" evidence="1">
    <location>
        <begin position="1"/>
        <end position="27"/>
    </location>
</feature>
<evidence type="ECO:0008006" key="4">
    <source>
        <dbReference type="Google" id="ProtNLM"/>
    </source>
</evidence>
<keyword evidence="1" id="KW-0732">Signal</keyword>
<name>A0A553P0J9_TIGCA</name>
<comment type="caution">
    <text evidence="2">The sequence shown here is derived from an EMBL/GenBank/DDBJ whole genome shotgun (WGS) entry which is preliminary data.</text>
</comment>
<protein>
    <recommendedName>
        <fullName evidence="4">Apple domain-containing protein</fullName>
    </recommendedName>
</protein>
<feature type="chain" id="PRO_5021804264" description="Apple domain-containing protein" evidence="1">
    <location>
        <begin position="28"/>
        <end position="367"/>
    </location>
</feature>
<gene>
    <name evidence="2" type="ORF">TCAL_10663</name>
</gene>
<evidence type="ECO:0000313" key="2">
    <source>
        <dbReference type="EMBL" id="TRY71215.1"/>
    </source>
</evidence>
<evidence type="ECO:0000313" key="3">
    <source>
        <dbReference type="Proteomes" id="UP000318571"/>
    </source>
</evidence>
<dbReference type="AlphaFoldDB" id="A0A553P0J9"/>
<dbReference type="Proteomes" id="UP000318571">
    <property type="component" value="Chromosome 9"/>
</dbReference>
<organism evidence="2 3">
    <name type="scientific">Tigriopus californicus</name>
    <name type="common">Marine copepod</name>
    <dbReference type="NCBI Taxonomy" id="6832"/>
    <lineage>
        <taxon>Eukaryota</taxon>
        <taxon>Metazoa</taxon>
        <taxon>Ecdysozoa</taxon>
        <taxon>Arthropoda</taxon>
        <taxon>Crustacea</taxon>
        <taxon>Multicrustacea</taxon>
        <taxon>Hexanauplia</taxon>
        <taxon>Copepoda</taxon>
        <taxon>Harpacticoida</taxon>
        <taxon>Harpacticidae</taxon>
        <taxon>Tigriopus</taxon>
    </lineage>
</organism>
<keyword evidence="3" id="KW-1185">Reference proteome</keyword>
<proteinExistence type="predicted"/>
<sequence>MSSGQVLHMSSFLILVFLAGLIDKSASYLISDNSPKPVAAAAAAVTGIQCFVGGECLDSLIVDVTPTNTSSMCLHHCQQTRGCEWFTYYKDTKLCASLSVCLRLNQTICGDNCVSGEDECPEFYCGVKGKCLGALEGMRLVETVDECKAKCNAEARCKWHSFDPSTKVCSMTADCPALDAKCETCIASERACETGQVSVPRNNTLMAVPQKYAKQTRGCEWFTYYKDTKLCASLSVCLRLNQTICGDNCVSGEDECPEFYCGVKGKCLGALEGMRLVETVDECKAKCNAEARCKWHSFDPSTKVCSMTADCPALDAKCETCIASERACETGQVSVPRNNILKAAPQENAVNGTKMANAKTKNYYEEK</sequence>